<name>A0ACB8U933_9APHY</name>
<dbReference type="Proteomes" id="UP001055072">
    <property type="component" value="Unassembled WGS sequence"/>
</dbReference>
<protein>
    <submittedName>
        <fullName evidence="1">Uncharacterized protein</fullName>
    </submittedName>
</protein>
<proteinExistence type="predicted"/>
<keyword evidence="2" id="KW-1185">Reference proteome</keyword>
<evidence type="ECO:0000313" key="2">
    <source>
        <dbReference type="Proteomes" id="UP001055072"/>
    </source>
</evidence>
<dbReference type="EMBL" id="MU274907">
    <property type="protein sequence ID" value="KAI0090754.1"/>
    <property type="molecule type" value="Genomic_DNA"/>
</dbReference>
<evidence type="ECO:0000313" key="1">
    <source>
        <dbReference type="EMBL" id="KAI0090754.1"/>
    </source>
</evidence>
<accession>A0ACB8U933</accession>
<reference evidence="1" key="1">
    <citation type="journal article" date="2021" name="Environ. Microbiol.">
        <title>Gene family expansions and transcriptome signatures uncover fungal adaptations to wood decay.</title>
        <authorList>
            <person name="Hage H."/>
            <person name="Miyauchi S."/>
            <person name="Viragh M."/>
            <person name="Drula E."/>
            <person name="Min B."/>
            <person name="Chaduli D."/>
            <person name="Navarro D."/>
            <person name="Favel A."/>
            <person name="Norest M."/>
            <person name="Lesage-Meessen L."/>
            <person name="Balint B."/>
            <person name="Merenyi Z."/>
            <person name="de Eugenio L."/>
            <person name="Morin E."/>
            <person name="Martinez A.T."/>
            <person name="Baldrian P."/>
            <person name="Stursova M."/>
            <person name="Martinez M.J."/>
            <person name="Novotny C."/>
            <person name="Magnuson J.K."/>
            <person name="Spatafora J.W."/>
            <person name="Maurice S."/>
            <person name="Pangilinan J."/>
            <person name="Andreopoulos W."/>
            <person name="LaButti K."/>
            <person name="Hundley H."/>
            <person name="Na H."/>
            <person name="Kuo A."/>
            <person name="Barry K."/>
            <person name="Lipzen A."/>
            <person name="Henrissat B."/>
            <person name="Riley R."/>
            <person name="Ahrendt S."/>
            <person name="Nagy L.G."/>
            <person name="Grigoriev I.V."/>
            <person name="Martin F."/>
            <person name="Rosso M.N."/>
        </authorList>
    </citation>
    <scope>NUCLEOTIDE SEQUENCE</scope>
    <source>
        <strain evidence="1">CBS 384.51</strain>
    </source>
</reference>
<comment type="caution">
    <text evidence="1">The sequence shown here is derived from an EMBL/GenBank/DDBJ whole genome shotgun (WGS) entry which is preliminary data.</text>
</comment>
<organism evidence="1 2">
    <name type="scientific">Irpex rosettiformis</name>
    <dbReference type="NCBI Taxonomy" id="378272"/>
    <lineage>
        <taxon>Eukaryota</taxon>
        <taxon>Fungi</taxon>
        <taxon>Dikarya</taxon>
        <taxon>Basidiomycota</taxon>
        <taxon>Agaricomycotina</taxon>
        <taxon>Agaricomycetes</taxon>
        <taxon>Polyporales</taxon>
        <taxon>Irpicaceae</taxon>
        <taxon>Irpex</taxon>
    </lineage>
</organism>
<sequence>MVSLTRAVLFASALVASTSAIPVARGDTRSVNLFTQTPFDSSAAAMHVYNGHSDSTNSVVPPVHSASNSRAIDSKLLWSPQRLAIFLPTRYVYFFKIR</sequence>
<gene>
    <name evidence="1" type="ORF">BDY19DRAFT_992170</name>
</gene>